<comment type="caution">
    <text evidence="2">The sequence shown here is derived from an EMBL/GenBank/DDBJ whole genome shotgun (WGS) entry which is preliminary data.</text>
</comment>
<feature type="compositionally biased region" description="Polar residues" evidence="1">
    <location>
        <begin position="144"/>
        <end position="154"/>
    </location>
</feature>
<organism evidence="2 3">
    <name type="scientific">Pleurodeles waltl</name>
    <name type="common">Iberian ribbed newt</name>
    <dbReference type="NCBI Taxonomy" id="8319"/>
    <lineage>
        <taxon>Eukaryota</taxon>
        <taxon>Metazoa</taxon>
        <taxon>Chordata</taxon>
        <taxon>Craniata</taxon>
        <taxon>Vertebrata</taxon>
        <taxon>Euteleostomi</taxon>
        <taxon>Amphibia</taxon>
        <taxon>Batrachia</taxon>
        <taxon>Caudata</taxon>
        <taxon>Salamandroidea</taxon>
        <taxon>Salamandridae</taxon>
        <taxon>Pleurodelinae</taxon>
        <taxon>Pleurodeles</taxon>
    </lineage>
</organism>
<feature type="compositionally biased region" description="Polar residues" evidence="1">
    <location>
        <begin position="1"/>
        <end position="14"/>
    </location>
</feature>
<dbReference type="AlphaFoldDB" id="A0AAV7PLQ6"/>
<accession>A0AAV7PLQ6</accession>
<reference evidence="2" key="1">
    <citation type="journal article" date="2022" name="bioRxiv">
        <title>Sequencing and chromosome-scale assembly of the giantPleurodeles waltlgenome.</title>
        <authorList>
            <person name="Brown T."/>
            <person name="Elewa A."/>
            <person name="Iarovenko S."/>
            <person name="Subramanian E."/>
            <person name="Araus A.J."/>
            <person name="Petzold A."/>
            <person name="Susuki M."/>
            <person name="Suzuki K.-i.T."/>
            <person name="Hayashi T."/>
            <person name="Toyoda A."/>
            <person name="Oliveira C."/>
            <person name="Osipova E."/>
            <person name="Leigh N.D."/>
            <person name="Simon A."/>
            <person name="Yun M.H."/>
        </authorList>
    </citation>
    <scope>NUCLEOTIDE SEQUENCE</scope>
    <source>
        <strain evidence="2">20211129_DDA</strain>
        <tissue evidence="2">Liver</tissue>
    </source>
</reference>
<protein>
    <submittedName>
        <fullName evidence="2">Uncharacterized protein</fullName>
    </submittedName>
</protein>
<feature type="region of interest" description="Disordered" evidence="1">
    <location>
        <begin position="1"/>
        <end position="41"/>
    </location>
</feature>
<feature type="region of interest" description="Disordered" evidence="1">
    <location>
        <begin position="104"/>
        <end position="174"/>
    </location>
</feature>
<keyword evidence="3" id="KW-1185">Reference proteome</keyword>
<evidence type="ECO:0000313" key="2">
    <source>
        <dbReference type="EMBL" id="KAJ1129091.1"/>
    </source>
</evidence>
<proteinExistence type="predicted"/>
<gene>
    <name evidence="2" type="ORF">NDU88_007462</name>
</gene>
<evidence type="ECO:0000256" key="1">
    <source>
        <dbReference type="SAM" id="MobiDB-lite"/>
    </source>
</evidence>
<name>A0AAV7PLQ6_PLEWA</name>
<sequence>MDQRGWPSTASTGHRQAKTGTDRPALGPVLGPLLAQSSPGHKPGRILRCGVRWCLRARVTWGKAGSKADWGMKSHPSLNVAPRESSTALCPALRCPMVLKSASHVGQGRQQGSLGDEVPPQSKRGPQGEVYSSAPALQSPMVLKSTNHMGQCRQQAGLGDEVPPHSKRGPQGEFYSSVSCAAVSDSA</sequence>
<dbReference type="Proteomes" id="UP001066276">
    <property type="component" value="Chromosome 7"/>
</dbReference>
<evidence type="ECO:0000313" key="3">
    <source>
        <dbReference type="Proteomes" id="UP001066276"/>
    </source>
</evidence>
<feature type="compositionally biased region" description="Low complexity" evidence="1">
    <location>
        <begin position="24"/>
        <end position="35"/>
    </location>
</feature>
<dbReference type="EMBL" id="JANPWB010000011">
    <property type="protein sequence ID" value="KAJ1129091.1"/>
    <property type="molecule type" value="Genomic_DNA"/>
</dbReference>